<dbReference type="SMART" id="SM00487">
    <property type="entry name" value="DEXDc"/>
    <property type="match status" value="1"/>
</dbReference>
<dbReference type="EMBL" id="KT997802">
    <property type="protein sequence ID" value="ANO58238.1"/>
    <property type="molecule type" value="Genomic_DNA"/>
</dbReference>
<dbReference type="PROSITE" id="PS51194">
    <property type="entry name" value="HELICASE_CTER"/>
    <property type="match status" value="1"/>
</dbReference>
<evidence type="ECO:0000259" key="9">
    <source>
        <dbReference type="PROSITE" id="PS51194"/>
    </source>
</evidence>
<dbReference type="GO" id="GO:0016787">
    <property type="term" value="F:hydrolase activity"/>
    <property type="evidence" value="ECO:0007669"/>
    <property type="project" value="UniProtKB-KW"/>
</dbReference>
<feature type="region of interest" description="Disordered" evidence="7">
    <location>
        <begin position="375"/>
        <end position="396"/>
    </location>
</feature>
<dbReference type="Pfam" id="PF00271">
    <property type="entry name" value="Helicase_C"/>
    <property type="match status" value="1"/>
</dbReference>
<dbReference type="InterPro" id="IPR014001">
    <property type="entry name" value="Helicase_ATP-bd"/>
</dbReference>
<evidence type="ECO:0000256" key="3">
    <source>
        <dbReference type="ARBA" id="ARBA00022806"/>
    </source>
</evidence>
<dbReference type="CDD" id="cd18787">
    <property type="entry name" value="SF2_C_DEAD"/>
    <property type="match status" value="1"/>
</dbReference>
<dbReference type="EMBL" id="KT997882">
    <property type="protein sequence ID" value="ANO58397.1"/>
    <property type="molecule type" value="Genomic_DNA"/>
</dbReference>
<dbReference type="AlphaFoldDB" id="A0A1B0Z218"/>
<evidence type="ECO:0000256" key="4">
    <source>
        <dbReference type="ARBA" id="ARBA00022840"/>
    </source>
</evidence>
<keyword evidence="1" id="KW-0547">Nucleotide-binding</keyword>
<organism evidence="11">
    <name type="scientific">uncultured Alphaproteobacteria bacterium</name>
    <dbReference type="NCBI Taxonomy" id="91750"/>
    <lineage>
        <taxon>Bacteria</taxon>
        <taxon>Pseudomonadati</taxon>
        <taxon>Pseudomonadota</taxon>
        <taxon>Alphaproteobacteria</taxon>
        <taxon>environmental samples</taxon>
    </lineage>
</organism>
<dbReference type="GO" id="GO:0003724">
    <property type="term" value="F:RNA helicase activity"/>
    <property type="evidence" value="ECO:0007669"/>
    <property type="project" value="InterPro"/>
</dbReference>
<dbReference type="InterPro" id="IPR044742">
    <property type="entry name" value="DEAD/DEAH_RhlB"/>
</dbReference>
<dbReference type="CDD" id="cd00268">
    <property type="entry name" value="DEADc"/>
    <property type="match status" value="1"/>
</dbReference>
<evidence type="ECO:0000313" key="11">
    <source>
        <dbReference type="EMBL" id="ANO58238.1"/>
    </source>
</evidence>
<dbReference type="GO" id="GO:0005829">
    <property type="term" value="C:cytosol"/>
    <property type="evidence" value="ECO:0007669"/>
    <property type="project" value="TreeGrafter"/>
</dbReference>
<dbReference type="PROSITE" id="PS51195">
    <property type="entry name" value="Q_MOTIF"/>
    <property type="match status" value="1"/>
</dbReference>
<feature type="compositionally biased region" description="Basic and acidic residues" evidence="7">
    <location>
        <begin position="387"/>
        <end position="396"/>
    </location>
</feature>
<sequence>MENFSELNLNESLKHSIARMHFKIPTPIQAQAIPPALLGKDILGTAQTGTGKTLCYGIACINKLLNDRGSNALIVCPTRELAVQVGDVLNGLIENTMNIKSAVLIGGESMQKQLRQLQKRPRLIIGTPGRLNDHLKRKSLKLHQSYFLVLDETDRMLDMGFIPQVEQILKFIPKKHQTLLFSATLPQNILKITERYLNDPIRIRVGSTTTPISKIKQEVIQVNEGEKYNKLLEELYKRKGSILVFVKTKRNADKMADRLHNDGHRCDCMHGNLRQSKRQKTLIAFRSGKIRILISTELAARGLDVPSIQHVINYHLPQVPEDFIHRIGRTARAGAEGCALTFITPNDRQMWNGIQRLIDPNVKQEFNTFKKSSHRRKKRFSRFKRRGNNESKPFKKNYFERFNNDEHRGKRKFRFKKYSRRGRNRAF</sequence>
<dbReference type="GO" id="GO:0003676">
    <property type="term" value="F:nucleic acid binding"/>
    <property type="evidence" value="ECO:0007669"/>
    <property type="project" value="InterPro"/>
</dbReference>
<evidence type="ECO:0000256" key="2">
    <source>
        <dbReference type="ARBA" id="ARBA00022801"/>
    </source>
</evidence>
<evidence type="ECO:0000256" key="5">
    <source>
        <dbReference type="ARBA" id="ARBA00038437"/>
    </source>
</evidence>
<dbReference type="InterPro" id="IPR050079">
    <property type="entry name" value="DEAD_box_RNA_helicase"/>
</dbReference>
<evidence type="ECO:0000256" key="7">
    <source>
        <dbReference type="SAM" id="MobiDB-lite"/>
    </source>
</evidence>
<comment type="similarity">
    <text evidence="5">Belongs to the DEAD box helicase family.</text>
</comment>
<keyword evidence="4" id="KW-0067">ATP-binding</keyword>
<feature type="domain" description="Helicase ATP-binding" evidence="8">
    <location>
        <begin position="33"/>
        <end position="203"/>
    </location>
</feature>
<feature type="compositionally biased region" description="Basic residues" evidence="7">
    <location>
        <begin position="375"/>
        <end position="386"/>
    </location>
</feature>
<dbReference type="InterPro" id="IPR011545">
    <property type="entry name" value="DEAD/DEAH_box_helicase_dom"/>
</dbReference>
<evidence type="ECO:0000256" key="1">
    <source>
        <dbReference type="ARBA" id="ARBA00022741"/>
    </source>
</evidence>
<dbReference type="InterPro" id="IPR027417">
    <property type="entry name" value="P-loop_NTPase"/>
</dbReference>
<evidence type="ECO:0000256" key="6">
    <source>
        <dbReference type="PROSITE-ProRule" id="PRU00552"/>
    </source>
</evidence>
<dbReference type="PANTHER" id="PTHR47959:SF1">
    <property type="entry name" value="ATP-DEPENDENT RNA HELICASE DBPA"/>
    <property type="match status" value="1"/>
</dbReference>
<dbReference type="SUPFAM" id="SSF52540">
    <property type="entry name" value="P-loop containing nucleoside triphosphate hydrolases"/>
    <property type="match status" value="1"/>
</dbReference>
<feature type="short sequence motif" description="Q motif" evidence="6">
    <location>
        <begin position="2"/>
        <end position="30"/>
    </location>
</feature>
<dbReference type="SMART" id="SM00490">
    <property type="entry name" value="HELICc"/>
    <property type="match status" value="1"/>
</dbReference>
<feature type="domain" description="Helicase C-terminal" evidence="9">
    <location>
        <begin position="227"/>
        <end position="374"/>
    </location>
</feature>
<name>A0A1B0Z218_9PROT</name>
<dbReference type="Pfam" id="PF00270">
    <property type="entry name" value="DEAD"/>
    <property type="match status" value="1"/>
</dbReference>
<dbReference type="Gene3D" id="3.40.50.300">
    <property type="entry name" value="P-loop containing nucleotide triphosphate hydrolases"/>
    <property type="match status" value="2"/>
</dbReference>
<feature type="domain" description="DEAD-box RNA helicase Q" evidence="10">
    <location>
        <begin position="2"/>
        <end position="30"/>
    </location>
</feature>
<evidence type="ECO:0000259" key="8">
    <source>
        <dbReference type="PROSITE" id="PS51192"/>
    </source>
</evidence>
<proteinExistence type="inferred from homology"/>
<reference evidence="11" key="1">
    <citation type="submission" date="2015-11" db="EMBL/GenBank/DDBJ databases">
        <title>Genomes of Abundant and Widespread Viruses from the Deep Ocean.</title>
        <authorList>
            <person name="Mizuno C.M."/>
            <person name="Ghai R."/>
            <person name="Saghai A."/>
            <person name="Lopez-Garcia P."/>
            <person name="Rodriguez-Valera F."/>
        </authorList>
    </citation>
    <scope>NUCLEOTIDE SEQUENCE</scope>
</reference>
<dbReference type="PROSITE" id="PS51192">
    <property type="entry name" value="HELICASE_ATP_BIND_1"/>
    <property type="match status" value="1"/>
</dbReference>
<dbReference type="PANTHER" id="PTHR47959">
    <property type="entry name" value="ATP-DEPENDENT RNA HELICASE RHLE-RELATED"/>
    <property type="match status" value="1"/>
</dbReference>
<keyword evidence="3 11" id="KW-0347">Helicase</keyword>
<accession>A0A1B0Z218</accession>
<keyword evidence="2" id="KW-0378">Hydrolase</keyword>
<dbReference type="InterPro" id="IPR014014">
    <property type="entry name" value="RNA_helicase_DEAD_Q_motif"/>
</dbReference>
<dbReference type="InterPro" id="IPR001650">
    <property type="entry name" value="Helicase_C-like"/>
</dbReference>
<evidence type="ECO:0000259" key="10">
    <source>
        <dbReference type="PROSITE" id="PS51195"/>
    </source>
</evidence>
<protein>
    <submittedName>
        <fullName evidence="11">ATP-dependent DNA helicase, RecQ family</fullName>
    </submittedName>
</protein>
<dbReference type="GO" id="GO:0005524">
    <property type="term" value="F:ATP binding"/>
    <property type="evidence" value="ECO:0007669"/>
    <property type="project" value="UniProtKB-KW"/>
</dbReference>